<keyword evidence="1" id="KW-1133">Transmembrane helix</keyword>
<sequence length="210" mass="22634">MNTDSPAQNSQQQYSVSIWEGVGVSVATIAVIVFALLGLGLKTLRNAFSPFRAEAIANTLIENPTLANPQYVFGINIGGVTVAVITSSLPSNNPTSQENPPEVSLIVAKARLEGKIPESDSIPSLFYHPTGDLQVTTSRTEQKIFCGKVVPVTIQQGTLAWSDQKPSVPALRYNATVVLNNTQRYVELITTAQDAEQTAETIFNSLQCKL</sequence>
<dbReference type="RefSeq" id="WP_190825309.1">
    <property type="nucleotide sequence ID" value="NZ_CAWPPI010000012.1"/>
</dbReference>
<evidence type="ECO:0000313" key="2">
    <source>
        <dbReference type="EMBL" id="MBD2771014.1"/>
    </source>
</evidence>
<dbReference type="EMBL" id="JACXAE010000012">
    <property type="protein sequence ID" value="MBD2771014.1"/>
    <property type="molecule type" value="Genomic_DNA"/>
</dbReference>
<gene>
    <name evidence="2" type="ORF">ICL16_02460</name>
</gene>
<feature type="transmembrane region" description="Helical" evidence="1">
    <location>
        <begin position="22"/>
        <end position="41"/>
    </location>
</feature>
<accession>A0A8J7C467</accession>
<evidence type="ECO:0000313" key="3">
    <source>
        <dbReference type="Proteomes" id="UP000629098"/>
    </source>
</evidence>
<keyword evidence="3" id="KW-1185">Reference proteome</keyword>
<protein>
    <submittedName>
        <fullName evidence="2">Uncharacterized protein</fullName>
    </submittedName>
</protein>
<comment type="caution">
    <text evidence="2">The sequence shown here is derived from an EMBL/GenBank/DDBJ whole genome shotgun (WGS) entry which is preliminary data.</text>
</comment>
<organism evidence="2 3">
    <name type="scientific">Iningainema tapete BLCC-T55</name>
    <dbReference type="NCBI Taxonomy" id="2748662"/>
    <lineage>
        <taxon>Bacteria</taxon>
        <taxon>Bacillati</taxon>
        <taxon>Cyanobacteriota</taxon>
        <taxon>Cyanophyceae</taxon>
        <taxon>Nostocales</taxon>
        <taxon>Scytonemataceae</taxon>
        <taxon>Iningainema tapete</taxon>
    </lineage>
</organism>
<evidence type="ECO:0000256" key="1">
    <source>
        <dbReference type="SAM" id="Phobius"/>
    </source>
</evidence>
<keyword evidence="1" id="KW-0472">Membrane</keyword>
<dbReference type="Proteomes" id="UP000629098">
    <property type="component" value="Unassembled WGS sequence"/>
</dbReference>
<keyword evidence="1" id="KW-0812">Transmembrane</keyword>
<name>A0A8J7C467_9CYAN</name>
<proteinExistence type="predicted"/>
<reference evidence="2" key="1">
    <citation type="submission" date="2020-09" db="EMBL/GenBank/DDBJ databases">
        <title>Iningainema tapete sp. nov. (Scytonemataceae, Cyanobacteria) from greenhouses in central Florida (USA) produces two types of nodularin with biosynthetic potential for microcystin-LR and anabaenopeptins.</title>
        <authorList>
            <person name="Berthold D.E."/>
            <person name="Lefler F.W."/>
            <person name="Huang I.-S."/>
            <person name="Abdulla H."/>
            <person name="Zimba P.V."/>
            <person name="Laughinghouse H.D. IV."/>
        </authorList>
    </citation>
    <scope>NUCLEOTIDE SEQUENCE</scope>
    <source>
        <strain evidence="2">BLCCT55</strain>
    </source>
</reference>
<dbReference type="AlphaFoldDB" id="A0A8J7C467"/>